<evidence type="ECO:0000313" key="5">
    <source>
        <dbReference type="Proteomes" id="UP000282125"/>
    </source>
</evidence>
<dbReference type="AlphaFoldDB" id="A0A3P3D2S4"/>
<evidence type="ECO:0000313" key="4">
    <source>
        <dbReference type="EMBL" id="RRH68371.1"/>
    </source>
</evidence>
<dbReference type="EMBL" id="RRAZ01000056">
    <property type="protein sequence ID" value="RRH68371.1"/>
    <property type="molecule type" value="Genomic_DNA"/>
</dbReference>
<dbReference type="InterPro" id="IPR045336">
    <property type="entry name" value="MmgE_PrpD_N"/>
</dbReference>
<comment type="similarity">
    <text evidence="1">Belongs to the PrpD family.</text>
</comment>
<evidence type="ECO:0000259" key="3">
    <source>
        <dbReference type="Pfam" id="PF19305"/>
    </source>
</evidence>
<dbReference type="InterPro" id="IPR036148">
    <property type="entry name" value="MmgE/PrpD_sf"/>
</dbReference>
<proteinExistence type="inferred from homology"/>
<evidence type="ECO:0008006" key="6">
    <source>
        <dbReference type="Google" id="ProtNLM"/>
    </source>
</evidence>
<dbReference type="RefSeq" id="WP_124966798.1">
    <property type="nucleotide sequence ID" value="NZ_RRAZ01000056.1"/>
</dbReference>
<dbReference type="InterPro" id="IPR042188">
    <property type="entry name" value="MmgE/PrpD_sf_2"/>
</dbReference>
<dbReference type="PANTHER" id="PTHR16943:SF8">
    <property type="entry name" value="2-METHYLCITRATE DEHYDRATASE"/>
    <property type="match status" value="1"/>
</dbReference>
<name>A0A3P3D2S4_9RHOB</name>
<comment type="caution">
    <text evidence="4">The sequence shown here is derived from an EMBL/GenBank/DDBJ whole genome shotgun (WGS) entry which is preliminary data.</text>
</comment>
<evidence type="ECO:0000256" key="1">
    <source>
        <dbReference type="ARBA" id="ARBA00006174"/>
    </source>
</evidence>
<dbReference type="GO" id="GO:0016829">
    <property type="term" value="F:lyase activity"/>
    <property type="evidence" value="ECO:0007669"/>
    <property type="project" value="InterPro"/>
</dbReference>
<gene>
    <name evidence="4" type="ORF">EG244_19330</name>
</gene>
<sequence length="477" mass="51167">MKHTENLCNWACGLRYEDIPEDVIDKAKEQLYSIIGASVLGARSQAGRAAIAGLRAMDEGSACAIFGSNERASVANAAMANSFLAQIFEFEDWAVYSHSGACVVPVAMGMSEKLNKTGRDLLVALVIGNEIAGRTGLAIQRGAHVGNSMPNHQADAAIVASRLLGAGPREMAGAVGLSCFMAMQPAPVGYLTDAKGLINAFPLHAGITGALLSRAGVTGNRDVLEHPAGYLASVSEYLDLNELAEGLGDRWVLRTLRSKLYPICGYHISPIHAALQIRREHNLSADDIESVDCYAAGVTLYAGSRFHTLEPDLFTRIEQGDATHVPLLFDVPFPMAAAFVAGELTPRQYGMDYIRSPQVRDLAGRIRLHVDAEMHAAYYRWEYAARVVVKTRDGRSLSAEVSQMPGAPGHEFNVRAKFEQALCSIAPEDRVRRAGDLIGDLENQATVTDLLTALRPDAEMLCAATAEGAGLDATAES</sequence>
<dbReference type="PANTHER" id="PTHR16943">
    <property type="entry name" value="2-METHYLCITRATE DEHYDRATASE-RELATED"/>
    <property type="match status" value="1"/>
</dbReference>
<protein>
    <recommendedName>
        <fullName evidence="6">MmgE/PrpD family protein</fullName>
    </recommendedName>
</protein>
<organism evidence="4 5">
    <name type="scientific">Falsigemmobacter faecalis</name>
    <dbReference type="NCBI Taxonomy" id="2488730"/>
    <lineage>
        <taxon>Bacteria</taxon>
        <taxon>Pseudomonadati</taxon>
        <taxon>Pseudomonadota</taxon>
        <taxon>Alphaproteobacteria</taxon>
        <taxon>Rhodobacterales</taxon>
        <taxon>Paracoccaceae</taxon>
        <taxon>Falsigemmobacter</taxon>
    </lineage>
</organism>
<dbReference type="Proteomes" id="UP000282125">
    <property type="component" value="Unassembled WGS sequence"/>
</dbReference>
<feature type="domain" description="MmgE/PrpD N-terminal" evidence="2">
    <location>
        <begin position="5"/>
        <end position="240"/>
    </location>
</feature>
<reference evidence="4 5" key="1">
    <citation type="submission" date="2018-11" db="EMBL/GenBank/DDBJ databases">
        <title>Gemmobacter sp. nov., YIM 102744-1 draft genome.</title>
        <authorList>
            <person name="Li G."/>
            <person name="Jiang Y."/>
        </authorList>
    </citation>
    <scope>NUCLEOTIDE SEQUENCE [LARGE SCALE GENOMIC DNA]</scope>
    <source>
        <strain evidence="4 5">YIM 102744-1</strain>
    </source>
</reference>
<dbReference type="InterPro" id="IPR045337">
    <property type="entry name" value="MmgE_PrpD_C"/>
</dbReference>
<evidence type="ECO:0000259" key="2">
    <source>
        <dbReference type="Pfam" id="PF03972"/>
    </source>
</evidence>
<dbReference type="Pfam" id="PF03972">
    <property type="entry name" value="MmgE_PrpD_N"/>
    <property type="match status" value="1"/>
</dbReference>
<dbReference type="Gene3D" id="1.10.4100.10">
    <property type="entry name" value="2-methylcitrate dehydratase PrpD"/>
    <property type="match status" value="1"/>
</dbReference>
<dbReference type="OrthoDB" id="9795089at2"/>
<dbReference type="Gene3D" id="3.30.1330.120">
    <property type="entry name" value="2-methylcitrate dehydratase PrpD"/>
    <property type="match status" value="1"/>
</dbReference>
<dbReference type="Pfam" id="PF19305">
    <property type="entry name" value="MmgE_PrpD_C"/>
    <property type="match status" value="1"/>
</dbReference>
<keyword evidence="5" id="KW-1185">Reference proteome</keyword>
<dbReference type="InterPro" id="IPR005656">
    <property type="entry name" value="MmgE_PrpD"/>
</dbReference>
<accession>A0A3P3D2S4</accession>
<dbReference type="InterPro" id="IPR042183">
    <property type="entry name" value="MmgE/PrpD_sf_1"/>
</dbReference>
<feature type="domain" description="MmgE/PrpD C-terminal" evidence="3">
    <location>
        <begin position="261"/>
        <end position="437"/>
    </location>
</feature>
<dbReference type="SUPFAM" id="SSF103378">
    <property type="entry name" value="2-methylcitrate dehydratase PrpD"/>
    <property type="match status" value="1"/>
</dbReference>